<sequence>MASLLDARAEREREGVRALLRDVGRADVLADFDAAMRDNRLGLTAARATWAALSAPQRAALAELVRAGALVRDGKAYRSGSAGPAASPPIRLATIRNLAARELGAWAGGAFDPEARLEVTERGQFVLKHEGEA</sequence>
<reference evidence="1 2" key="1">
    <citation type="submission" date="2019-09" db="EMBL/GenBank/DDBJ databases">
        <title>Genome sequence of Rhodovastum atsumiense, a diverse member of the Acetobacteraceae family of non-sulfur purple photosynthetic bacteria.</title>
        <authorList>
            <person name="Meyer T."/>
            <person name="Kyndt J."/>
        </authorList>
    </citation>
    <scope>NUCLEOTIDE SEQUENCE [LARGE SCALE GENOMIC DNA]</scope>
    <source>
        <strain evidence="1 2">DSM 21279</strain>
    </source>
</reference>
<evidence type="ECO:0000313" key="2">
    <source>
        <dbReference type="Proteomes" id="UP000325255"/>
    </source>
</evidence>
<accession>A0A5M6ITE9</accession>
<proteinExistence type="predicted"/>
<keyword evidence="2" id="KW-1185">Reference proteome</keyword>
<dbReference type="OrthoDB" id="8009241at2"/>
<gene>
    <name evidence="1" type="ORF">F1189_13615</name>
</gene>
<organism evidence="1 2">
    <name type="scientific">Rhodovastum atsumiense</name>
    <dbReference type="NCBI Taxonomy" id="504468"/>
    <lineage>
        <taxon>Bacteria</taxon>
        <taxon>Pseudomonadati</taxon>
        <taxon>Pseudomonadota</taxon>
        <taxon>Alphaproteobacteria</taxon>
        <taxon>Acetobacterales</taxon>
        <taxon>Acetobacteraceae</taxon>
        <taxon>Rhodovastum</taxon>
    </lineage>
</organism>
<dbReference type="EMBL" id="VWPK01000019">
    <property type="protein sequence ID" value="KAA5611596.1"/>
    <property type="molecule type" value="Genomic_DNA"/>
</dbReference>
<comment type="caution">
    <text evidence="1">The sequence shown here is derived from an EMBL/GenBank/DDBJ whole genome shotgun (WGS) entry which is preliminary data.</text>
</comment>
<name>A0A5M6ITE9_9PROT</name>
<protein>
    <submittedName>
        <fullName evidence="1">Uncharacterized protein</fullName>
    </submittedName>
</protein>
<dbReference type="AlphaFoldDB" id="A0A5M6ITE9"/>
<dbReference type="Proteomes" id="UP000325255">
    <property type="component" value="Unassembled WGS sequence"/>
</dbReference>
<dbReference type="RefSeq" id="WP_150041370.1">
    <property type="nucleotide sequence ID" value="NZ_OW485606.1"/>
</dbReference>
<evidence type="ECO:0000313" key="1">
    <source>
        <dbReference type="EMBL" id="KAA5611596.1"/>
    </source>
</evidence>